<gene>
    <name evidence="3" type="ORF">CRI94_07245</name>
</gene>
<proteinExistence type="predicted"/>
<organism evidence="3 4">
    <name type="scientific">Longibacter salinarum</name>
    <dbReference type="NCBI Taxonomy" id="1850348"/>
    <lineage>
        <taxon>Bacteria</taxon>
        <taxon>Pseudomonadati</taxon>
        <taxon>Rhodothermota</taxon>
        <taxon>Rhodothermia</taxon>
        <taxon>Rhodothermales</taxon>
        <taxon>Salisaetaceae</taxon>
        <taxon>Longibacter</taxon>
    </lineage>
</organism>
<keyword evidence="2" id="KW-0472">Membrane</keyword>
<name>A0A2A8CYZ6_9BACT</name>
<evidence type="ECO:0000313" key="4">
    <source>
        <dbReference type="Proteomes" id="UP000220102"/>
    </source>
</evidence>
<accession>A0A2A8CYZ6</accession>
<evidence type="ECO:0000256" key="1">
    <source>
        <dbReference type="SAM" id="MobiDB-lite"/>
    </source>
</evidence>
<evidence type="ECO:0000256" key="2">
    <source>
        <dbReference type="SAM" id="Phobius"/>
    </source>
</evidence>
<dbReference type="OrthoDB" id="1496096at2"/>
<dbReference type="AlphaFoldDB" id="A0A2A8CYZ6"/>
<feature type="transmembrane region" description="Helical" evidence="2">
    <location>
        <begin position="45"/>
        <end position="66"/>
    </location>
</feature>
<keyword evidence="2" id="KW-0812">Transmembrane</keyword>
<dbReference type="EMBL" id="PDEQ01000003">
    <property type="protein sequence ID" value="PEN13850.1"/>
    <property type="molecule type" value="Genomic_DNA"/>
</dbReference>
<sequence length="88" mass="9575">MAFLSFDSTTSLTTRIVQGILSILGVYAVIRFLPRIISFVFKRFVVGIIGEIVLVTVGALLTQQFARSSSDPSDEGEHSSMHTGRVDA</sequence>
<keyword evidence="4" id="KW-1185">Reference proteome</keyword>
<comment type="caution">
    <text evidence="3">The sequence shown here is derived from an EMBL/GenBank/DDBJ whole genome shotgun (WGS) entry which is preliminary data.</text>
</comment>
<dbReference type="RefSeq" id="WP_098075014.1">
    <property type="nucleotide sequence ID" value="NZ_PDEQ01000003.1"/>
</dbReference>
<feature type="compositionally biased region" description="Basic and acidic residues" evidence="1">
    <location>
        <begin position="75"/>
        <end position="88"/>
    </location>
</feature>
<evidence type="ECO:0000313" key="3">
    <source>
        <dbReference type="EMBL" id="PEN13850.1"/>
    </source>
</evidence>
<protein>
    <submittedName>
        <fullName evidence="3">Uncharacterized protein</fullName>
    </submittedName>
</protein>
<reference evidence="3 4" key="1">
    <citation type="submission" date="2017-10" db="EMBL/GenBank/DDBJ databases">
        <title>Draft genome of Longibacter Salinarum.</title>
        <authorList>
            <person name="Goh K.M."/>
            <person name="Shamsir M.S."/>
            <person name="Lim S.W."/>
        </authorList>
    </citation>
    <scope>NUCLEOTIDE SEQUENCE [LARGE SCALE GENOMIC DNA]</scope>
    <source>
        <strain evidence="3 4">KCTC 52045</strain>
    </source>
</reference>
<feature type="region of interest" description="Disordered" evidence="1">
    <location>
        <begin position="66"/>
        <end position="88"/>
    </location>
</feature>
<dbReference type="Proteomes" id="UP000220102">
    <property type="component" value="Unassembled WGS sequence"/>
</dbReference>
<feature type="transmembrane region" description="Helical" evidence="2">
    <location>
        <begin position="12"/>
        <end position="33"/>
    </location>
</feature>
<keyword evidence="2" id="KW-1133">Transmembrane helix</keyword>